<protein>
    <recommendedName>
        <fullName evidence="3">Helicase-associated domain-containing protein</fullName>
    </recommendedName>
</protein>
<dbReference type="OMA" id="WRDAHRD"/>
<dbReference type="VEuPathDB" id="FungiDB:SDRG_13873"/>
<dbReference type="PANTHER" id="PTHR37066">
    <property type="entry name" value="HELICASE-ASSOCIATED"/>
    <property type="match status" value="1"/>
</dbReference>
<dbReference type="InParanoid" id="T0Q4G0"/>
<dbReference type="Proteomes" id="UP000030762">
    <property type="component" value="Unassembled WGS sequence"/>
</dbReference>
<dbReference type="RefSeq" id="XP_008618195.1">
    <property type="nucleotide sequence ID" value="XM_008619973.1"/>
</dbReference>
<organism evidence="1 2">
    <name type="scientific">Saprolegnia diclina (strain VS20)</name>
    <dbReference type="NCBI Taxonomy" id="1156394"/>
    <lineage>
        <taxon>Eukaryota</taxon>
        <taxon>Sar</taxon>
        <taxon>Stramenopiles</taxon>
        <taxon>Oomycota</taxon>
        <taxon>Saprolegniomycetes</taxon>
        <taxon>Saprolegniales</taxon>
        <taxon>Saprolegniaceae</taxon>
        <taxon>Saprolegnia</taxon>
    </lineage>
</organism>
<keyword evidence="2" id="KW-1185">Reference proteome</keyword>
<name>T0Q4G0_SAPDV</name>
<dbReference type="EMBL" id="JH767195">
    <property type="protein sequence ID" value="EQC28325.1"/>
    <property type="molecule type" value="Genomic_DNA"/>
</dbReference>
<dbReference type="OrthoDB" id="10336336at2759"/>
<evidence type="ECO:0008006" key="3">
    <source>
        <dbReference type="Google" id="ProtNLM"/>
    </source>
</evidence>
<reference evidence="1 2" key="1">
    <citation type="submission" date="2012-04" db="EMBL/GenBank/DDBJ databases">
        <title>The Genome Sequence of Saprolegnia declina VS20.</title>
        <authorList>
            <consortium name="The Broad Institute Genome Sequencing Platform"/>
            <person name="Russ C."/>
            <person name="Nusbaum C."/>
            <person name="Tyler B."/>
            <person name="van West P."/>
            <person name="Dieguez-Uribeondo J."/>
            <person name="de Bruijn I."/>
            <person name="Tripathy S."/>
            <person name="Jiang R."/>
            <person name="Young S.K."/>
            <person name="Zeng Q."/>
            <person name="Gargeya S."/>
            <person name="Fitzgerald M."/>
            <person name="Haas B."/>
            <person name="Abouelleil A."/>
            <person name="Alvarado L."/>
            <person name="Arachchi H.M."/>
            <person name="Berlin A."/>
            <person name="Chapman S.B."/>
            <person name="Goldberg J."/>
            <person name="Griggs A."/>
            <person name="Gujja S."/>
            <person name="Hansen M."/>
            <person name="Howarth C."/>
            <person name="Imamovic A."/>
            <person name="Larimer J."/>
            <person name="McCowen C."/>
            <person name="Montmayeur A."/>
            <person name="Murphy C."/>
            <person name="Neiman D."/>
            <person name="Pearson M."/>
            <person name="Priest M."/>
            <person name="Roberts A."/>
            <person name="Saif S."/>
            <person name="Shea T."/>
            <person name="Sisk P."/>
            <person name="Sykes S."/>
            <person name="Wortman J."/>
            <person name="Nusbaum C."/>
            <person name="Birren B."/>
        </authorList>
    </citation>
    <scope>NUCLEOTIDE SEQUENCE [LARGE SCALE GENOMIC DNA]</scope>
    <source>
        <strain evidence="1 2">VS20</strain>
    </source>
</reference>
<dbReference type="AlphaFoldDB" id="T0Q4G0"/>
<sequence length="578" mass="63957">MTAYKHVLAALTRFNALHGHLCVPPRFAVPKDDASWPIALRNVDLAHALHTLEVHAYALSTAEHTTAHDLGVALDAPLWADVFKMLRIYKKMNGAADVPIDYVVHATRKRGADEAPIWPSTYDGVKLGEVARRVWLLSAQLPSHRQDDLADVKFAFDTPTSWANVLRGKAAFVAVYGYDDVPASYVVPFDDPTMPIEWRGCRLGHYLRLHRQSTGRSFRPSAEPLYVLAARPNLSHLDRVVLSLQMYAMLCGDTLVPPAFVVPEFSSRWPAPLGRVALGDAVASLRADGGALSALERAALNDAGFVWDPPAAARWPNVLAALSKWRDAHRDKPFDDAFVCPLEWPAAVAGQPLGYLATLLEVHDDFSSDAQRRAVRLHRIDLDARWSAKRAALGFYYVLHQHSGVPSDFVVPSDGGWPPAAADMPLGAVVRWLRQVPLAAMVYARRRELEALQFEWLSAKPAMAPEFTETRAELANASDAFKVNKSPNTEASVQATEAREEDVDWVKWTMALTTFKMLDGHIDVPAEYTVPTTDARWPPPLHGFPLGAVLADVRSRVVAPPTWVRHQVQHMGMTFDAS</sequence>
<dbReference type="GeneID" id="19954600"/>
<evidence type="ECO:0000313" key="1">
    <source>
        <dbReference type="EMBL" id="EQC28325.1"/>
    </source>
</evidence>
<evidence type="ECO:0000313" key="2">
    <source>
        <dbReference type="Proteomes" id="UP000030762"/>
    </source>
</evidence>
<gene>
    <name evidence="1" type="ORF">SDRG_13873</name>
</gene>
<proteinExistence type="predicted"/>
<dbReference type="PANTHER" id="PTHR37066:SF1">
    <property type="entry name" value="LNS2_PITP DOMAIN-CONTAINING PROTEIN"/>
    <property type="match status" value="1"/>
</dbReference>
<accession>T0Q4G0</accession>